<dbReference type="SMART" id="SM00612">
    <property type="entry name" value="Kelch"/>
    <property type="match status" value="2"/>
</dbReference>
<sequence length="250" mass="28961">MDNLETAATPHLTKLNFLNKVLPPMLKQRKSKEEAAIIIQRAYRKYTQKRLEKALKNDAKRRNRKDDPQAINHREYTPMRPKIENIYFSLNRNRASENMFCPTKRRFLLASSLFNQAVESILVFGGVDPHIDYGEGSNTGKDIFRYIPEKNAWEFVAEMPEPRHHHGTAFVKGKIYVVGGADPKHNEQGNESYISDSVWSFDPIKRDWYNEAPLLEARKNFGLIAFGSELYAIGGQGRNFMWVYASKLYE</sequence>
<dbReference type="SUPFAM" id="SSF117281">
    <property type="entry name" value="Kelch motif"/>
    <property type="match status" value="1"/>
</dbReference>
<evidence type="ECO:0000256" key="3">
    <source>
        <dbReference type="SAM" id="MobiDB-lite"/>
    </source>
</evidence>
<keyword evidence="5" id="KW-1185">Reference proteome</keyword>
<evidence type="ECO:0000313" key="5">
    <source>
        <dbReference type="Proteomes" id="UP000410492"/>
    </source>
</evidence>
<feature type="region of interest" description="Disordered" evidence="3">
    <location>
        <begin position="55"/>
        <end position="74"/>
    </location>
</feature>
<protein>
    <recommendedName>
        <fullName evidence="6">BACK domain-containing protein</fullName>
    </recommendedName>
</protein>
<proteinExistence type="predicted"/>
<dbReference type="Pfam" id="PF01344">
    <property type="entry name" value="Kelch_1"/>
    <property type="match status" value="2"/>
</dbReference>
<dbReference type="PROSITE" id="PS50096">
    <property type="entry name" value="IQ"/>
    <property type="match status" value="1"/>
</dbReference>
<accession>A0A653DW98</accession>
<dbReference type="Proteomes" id="UP000410492">
    <property type="component" value="Unassembled WGS sequence"/>
</dbReference>
<organism evidence="4 5">
    <name type="scientific">Callosobruchus maculatus</name>
    <name type="common">Southern cowpea weevil</name>
    <name type="synonym">Pulse bruchid</name>
    <dbReference type="NCBI Taxonomy" id="64391"/>
    <lineage>
        <taxon>Eukaryota</taxon>
        <taxon>Metazoa</taxon>
        <taxon>Ecdysozoa</taxon>
        <taxon>Arthropoda</taxon>
        <taxon>Hexapoda</taxon>
        <taxon>Insecta</taxon>
        <taxon>Pterygota</taxon>
        <taxon>Neoptera</taxon>
        <taxon>Endopterygota</taxon>
        <taxon>Coleoptera</taxon>
        <taxon>Polyphaga</taxon>
        <taxon>Cucujiformia</taxon>
        <taxon>Chrysomeloidea</taxon>
        <taxon>Chrysomelidae</taxon>
        <taxon>Bruchinae</taxon>
        <taxon>Bruchini</taxon>
        <taxon>Callosobruchus</taxon>
    </lineage>
</organism>
<name>A0A653DW98_CALMS</name>
<keyword evidence="2" id="KW-0677">Repeat</keyword>
<gene>
    <name evidence="4" type="ORF">CALMAC_LOCUS20889</name>
</gene>
<dbReference type="Gene3D" id="2.120.10.80">
    <property type="entry name" value="Kelch-type beta propeller"/>
    <property type="match status" value="1"/>
</dbReference>
<evidence type="ECO:0000313" key="4">
    <source>
        <dbReference type="EMBL" id="VEN64342.1"/>
    </source>
</evidence>
<dbReference type="InterPro" id="IPR015915">
    <property type="entry name" value="Kelch-typ_b-propeller"/>
</dbReference>
<reference evidence="4 5" key="1">
    <citation type="submission" date="2019-01" db="EMBL/GenBank/DDBJ databases">
        <authorList>
            <person name="Sayadi A."/>
        </authorList>
    </citation>
    <scope>NUCLEOTIDE SEQUENCE [LARGE SCALE GENOMIC DNA]</scope>
</reference>
<keyword evidence="1" id="KW-0880">Kelch repeat</keyword>
<evidence type="ECO:0000256" key="2">
    <source>
        <dbReference type="ARBA" id="ARBA00022737"/>
    </source>
</evidence>
<dbReference type="InterPro" id="IPR006652">
    <property type="entry name" value="Kelch_1"/>
</dbReference>
<dbReference type="AlphaFoldDB" id="A0A653DW98"/>
<evidence type="ECO:0000256" key="1">
    <source>
        <dbReference type="ARBA" id="ARBA00022441"/>
    </source>
</evidence>
<dbReference type="EMBL" id="CAACVG010015294">
    <property type="protein sequence ID" value="VEN64342.1"/>
    <property type="molecule type" value="Genomic_DNA"/>
</dbReference>
<evidence type="ECO:0008006" key="6">
    <source>
        <dbReference type="Google" id="ProtNLM"/>
    </source>
</evidence>
<dbReference type="SMR" id="A0A653DW98"/>
<dbReference type="PANTHER" id="PTHR46344">
    <property type="entry name" value="OS02G0202900 PROTEIN"/>
    <property type="match status" value="1"/>
</dbReference>
<dbReference type="Gene3D" id="1.20.5.1190">
    <property type="entry name" value="iswi atpase"/>
    <property type="match status" value="1"/>
</dbReference>
<dbReference type="PANTHER" id="PTHR46344:SF27">
    <property type="entry name" value="KELCH REPEAT SUPERFAMILY PROTEIN"/>
    <property type="match status" value="1"/>
</dbReference>
<dbReference type="OrthoDB" id="6350321at2759"/>